<evidence type="ECO:0000256" key="6">
    <source>
        <dbReference type="ARBA" id="ARBA00022822"/>
    </source>
</evidence>
<reference evidence="12 13" key="1">
    <citation type="submission" date="2014-07" db="EMBL/GenBank/DDBJ databases">
        <authorList>
            <person name="Sibley D."/>
            <person name="Venepally P."/>
            <person name="Karamycheva S."/>
            <person name="Hadjithomas M."/>
            <person name="Khan A."/>
            <person name="Brunk B."/>
            <person name="Roos D."/>
            <person name="Caler E."/>
            <person name="Lorenzi H."/>
        </authorList>
    </citation>
    <scope>NUCLEOTIDE SEQUENCE [LARGE SCALE GENOMIC DNA]</scope>
    <source>
        <strain evidence="12 13">FOU</strain>
    </source>
</reference>
<evidence type="ECO:0000256" key="7">
    <source>
        <dbReference type="ARBA" id="ARBA00023141"/>
    </source>
</evidence>
<evidence type="ECO:0000313" key="13">
    <source>
        <dbReference type="Proteomes" id="UP000028838"/>
    </source>
</evidence>
<feature type="chain" id="PRO_5001808352" description="indole-3-glycerol-phosphate synthase" evidence="10">
    <location>
        <begin position="22"/>
        <end position="1672"/>
    </location>
</feature>
<dbReference type="OrthoDB" id="331883at2759"/>
<name>A0A086JJE4_TOXGO</name>
<feature type="compositionally biased region" description="Basic and acidic residues" evidence="9">
    <location>
        <begin position="1314"/>
        <end position="1323"/>
    </location>
</feature>
<feature type="region of interest" description="Disordered" evidence="9">
    <location>
        <begin position="565"/>
        <end position="594"/>
    </location>
</feature>
<feature type="compositionally biased region" description="Gly residues" evidence="9">
    <location>
        <begin position="1125"/>
        <end position="1134"/>
    </location>
</feature>
<comment type="caution">
    <text evidence="12">The sequence shown here is derived from an EMBL/GenBank/DDBJ whole genome shotgun (WGS) entry which is preliminary data.</text>
</comment>
<feature type="region of interest" description="Disordered" evidence="9">
    <location>
        <begin position="1490"/>
        <end position="1621"/>
    </location>
</feature>
<dbReference type="PANTHER" id="PTHR22854:SF2">
    <property type="entry name" value="INDOLE-3-GLYCEROL-PHOSPHATE SYNTHASE"/>
    <property type="match status" value="1"/>
</dbReference>
<dbReference type="VEuPathDB" id="ToxoDB:TGFOU_207180"/>
<keyword evidence="8 12" id="KW-0456">Lyase</keyword>
<evidence type="ECO:0000256" key="8">
    <source>
        <dbReference type="ARBA" id="ARBA00023239"/>
    </source>
</evidence>
<sequence>MLVPSRIVSGLSLLLFLLCTSHHFYGPLIIKRGEANVFLAVQPTTALVPCFRQCRESTQCAASHMLSPGSTPLRVSAVSLPAPFFAPPASSSSRVFVERELSAVQQLCAAPANAPQGLPGFLPGCTLHTSLFSPVAPLSREFHKLRRRNAFSNGRAEVTPGRGRAARCLRAAVRDRRLPSLALDQLQRLLEAKQYEVKLLVEKHGSLLDPLALRQAYVHHTLNSKLTERMRIQPNAQERDEKIRALHAARWDGSCRETREKEGEERRQEGNCEHVRKKHSRLVGEEKPGYDLQEVLQETETPHRLSVACDLKRRSCTNMAVNPRRLSYRNPGDIAVDCASAGADIILVNTNKEGWGGSYDDLQATTKALRNAYTWADRPAVVMKDIIIHPIQVAQAVEAKADGVYLHFCILGKDLEDLLFACSTMGTQALVEVHSEAEAQQAEDAGATLLVVNQWDRYTGRLVPEQALRVRSVCSPEVIVLASGGLTSLAQAAKCAKCGFDGVVLGQALTRPGALDFIKEVKSWQGAPRELVHLFAPNPRGAAAAARGLEDAAAAVEEEEAALKAEREARRAAERARSKEGQNPTSLSDGEAFVVDTKDAESIDDSLDEEDDLDVAEKVFEEAKRGWTCHTGAERKKENFDEKPSERRRARESEPDDPSARDRGGVRRKERAESCQDRIRNKGFGCPSLADSELYEDENSETLGKRCGQMQGGAGLREEFTERILRLSGPDFQPRQPAASAFGSHTVPAREGDAVGRAQSLSSLDDNCGDSASPSRKSGDGGYPAPPPGIVDVSGEEDEHSQRVGSFHAFSSLRAPDNSSGRERTEDPQKKANVFDKSDSAPNEEQVLRAFTRELLGQIARERQVHRMAEEEHRDQQLAMFRQYQQLARAFSEAETNTEAVRNGSLFVPPLALQEQLQSDPHFRASGPAKEDLDPLAVMAQDADTVAEPFKEAFPNDPARAAAACTAAAAAAVADPAGFAAVARDHLEKAAERGAYTLADANDPAMALSAAAPTFAAASATAALTAAVARGERDASTAAKAAAATLKGTNPPNPNALAALAAAAIQRRKASGIRPDLLGVPLVQAGGLESQCGEEQRLATVGGDSKIVGASLTPHADSGFSGTVGSRGEGRGAPGGDAVVGLGGGQDEKMELFDEAELERIGRLFFSEEELDGFLKELRAKKATRQSAQESSGAGGPGSPLGSETHADRSTEAGFCISQQPERAGEVSFAPHQEAAVDTQAGVRTGTESSSPMSQGPIVKEKQSDGEEHEARDDEEKAHSKQSADENGSYQNVQMEKARGHSGTQDSVENQEPDSSKGSRHPSESYSEPHAPLSEAASRDLGSETTGGGPASSWRVEKVSFNTQEWFARADRRKKEDHELEQQFLQQSRQAAAQMLPCKSEEAAQRGLEAIDAPEAVSAAGASEKGGDASFGDGGRETFSRFGRHTPEPSLTTPMDQMEAFLPFFQGRGSHHHLDDPPEVQERMQQEAFLEELKQRGSGGSSSEASLDDSSRGLPRTGHHAYELLKEQQRLQAERRQLPPPAAALKSDAVTAAASAAAAALAEGASPQAAVRAVKRVTSAGTSSSPERSSLEEEREEKGASTQNPCGETDNKGIPRSDAATAAAVQGAMLGGERGAYAALLGTSSQGAGGFFESYVDDLAKTGGMEVETRED</sequence>
<dbReference type="InterPro" id="IPR013798">
    <property type="entry name" value="Indole-3-glycerol_P_synth_dom"/>
</dbReference>
<feature type="compositionally biased region" description="Basic and acidic residues" evidence="9">
    <location>
        <begin position="565"/>
        <end position="580"/>
    </location>
</feature>
<dbReference type="EMBL" id="AEYH02003010">
    <property type="protein sequence ID" value="KFG32262.1"/>
    <property type="molecule type" value="Genomic_DNA"/>
</dbReference>
<feature type="compositionally biased region" description="Basic and acidic residues" evidence="9">
    <location>
        <begin position="1259"/>
        <end position="1284"/>
    </location>
</feature>
<feature type="region of interest" description="Disordered" evidence="9">
    <location>
        <begin position="1112"/>
        <end position="1134"/>
    </location>
</feature>
<accession>A0A086JJE4</accession>
<dbReference type="EC" id="4.1.1.48" evidence="3"/>
<dbReference type="GO" id="GO:0000162">
    <property type="term" value="P:L-tryptophan biosynthetic process"/>
    <property type="evidence" value="ECO:0007669"/>
    <property type="project" value="UniProtKB-UniPathway"/>
</dbReference>
<evidence type="ECO:0000259" key="11">
    <source>
        <dbReference type="Pfam" id="PF00218"/>
    </source>
</evidence>
<evidence type="ECO:0000256" key="3">
    <source>
        <dbReference type="ARBA" id="ARBA00012362"/>
    </source>
</evidence>
<feature type="compositionally biased region" description="Low complexity" evidence="9">
    <location>
        <begin position="1543"/>
        <end position="1570"/>
    </location>
</feature>
<feature type="region of interest" description="Disordered" evidence="9">
    <location>
        <begin position="1182"/>
        <end position="1208"/>
    </location>
</feature>
<dbReference type="SUPFAM" id="SSF51366">
    <property type="entry name" value="Ribulose-phoshate binding barrel"/>
    <property type="match status" value="1"/>
</dbReference>
<keyword evidence="5" id="KW-0210">Decarboxylase</keyword>
<feature type="region of interest" description="Disordered" evidence="9">
    <location>
        <begin position="635"/>
        <end position="674"/>
    </location>
</feature>
<dbReference type="GO" id="GO:0004640">
    <property type="term" value="F:phosphoribosylanthranilate isomerase activity"/>
    <property type="evidence" value="ECO:0007669"/>
    <property type="project" value="TreeGrafter"/>
</dbReference>
<evidence type="ECO:0000256" key="10">
    <source>
        <dbReference type="SAM" id="SignalP"/>
    </source>
</evidence>
<keyword evidence="4" id="KW-0028">Amino-acid biosynthesis</keyword>
<protein>
    <recommendedName>
        <fullName evidence="3">indole-3-glycerol-phosphate synthase</fullName>
        <ecNumber evidence="3">4.1.1.48</ecNumber>
    </recommendedName>
</protein>
<feature type="region of interest" description="Disordered" evidence="9">
    <location>
        <begin position="725"/>
        <end position="841"/>
    </location>
</feature>
<comment type="catalytic activity">
    <reaction evidence="1">
        <text>1-(2-carboxyphenylamino)-1-deoxy-D-ribulose 5-phosphate + H(+) = (1S,2R)-1-C-(indol-3-yl)glycerol 3-phosphate + CO2 + H2O</text>
        <dbReference type="Rhea" id="RHEA:23476"/>
        <dbReference type="ChEBI" id="CHEBI:15377"/>
        <dbReference type="ChEBI" id="CHEBI:15378"/>
        <dbReference type="ChEBI" id="CHEBI:16526"/>
        <dbReference type="ChEBI" id="CHEBI:58613"/>
        <dbReference type="ChEBI" id="CHEBI:58866"/>
        <dbReference type="EC" id="4.1.1.48"/>
    </reaction>
</comment>
<feature type="compositionally biased region" description="Basic and acidic residues" evidence="9">
    <location>
        <begin position="1589"/>
        <end position="1599"/>
    </location>
</feature>
<organism evidence="12 13">
    <name type="scientific">Toxoplasma gondii FOU</name>
    <dbReference type="NCBI Taxonomy" id="943167"/>
    <lineage>
        <taxon>Eukaryota</taxon>
        <taxon>Sar</taxon>
        <taxon>Alveolata</taxon>
        <taxon>Apicomplexa</taxon>
        <taxon>Conoidasida</taxon>
        <taxon>Coccidia</taxon>
        <taxon>Eucoccidiorida</taxon>
        <taxon>Eimeriorina</taxon>
        <taxon>Sarcocystidae</taxon>
        <taxon>Toxoplasma</taxon>
    </lineage>
</organism>
<feature type="compositionally biased region" description="Polar residues" evidence="9">
    <location>
        <begin position="1285"/>
        <end position="1294"/>
    </location>
</feature>
<dbReference type="InterPro" id="IPR011060">
    <property type="entry name" value="RibuloseP-bd_barrel"/>
</dbReference>
<feature type="compositionally biased region" description="Basic and acidic residues" evidence="9">
    <location>
        <begin position="820"/>
        <end position="839"/>
    </location>
</feature>
<evidence type="ECO:0000256" key="5">
    <source>
        <dbReference type="ARBA" id="ARBA00022793"/>
    </source>
</evidence>
<evidence type="ECO:0000256" key="2">
    <source>
        <dbReference type="ARBA" id="ARBA00004696"/>
    </source>
</evidence>
<comment type="pathway">
    <text evidence="2">Amino-acid biosynthesis; L-tryptophan biosynthesis; L-tryptophan from chorismate: step 4/5.</text>
</comment>
<evidence type="ECO:0000256" key="9">
    <source>
        <dbReference type="SAM" id="MobiDB-lite"/>
    </source>
</evidence>
<feature type="domain" description="Indole-3-glycerol phosphate synthase" evidence="11">
    <location>
        <begin position="262"/>
        <end position="512"/>
    </location>
</feature>
<dbReference type="GO" id="GO:0004425">
    <property type="term" value="F:indole-3-glycerol-phosphate synthase activity"/>
    <property type="evidence" value="ECO:0007669"/>
    <property type="project" value="UniProtKB-EC"/>
</dbReference>
<gene>
    <name evidence="12" type="ORF">TGFOU_207180</name>
</gene>
<evidence type="ECO:0000256" key="4">
    <source>
        <dbReference type="ARBA" id="ARBA00022605"/>
    </source>
</evidence>
<feature type="signal peptide" evidence="10">
    <location>
        <begin position="1"/>
        <end position="21"/>
    </location>
</feature>
<dbReference type="UniPathway" id="UPA00035">
    <property type="reaction ID" value="UER00043"/>
</dbReference>
<dbReference type="Pfam" id="PF00218">
    <property type="entry name" value="IGPS"/>
    <property type="match status" value="1"/>
</dbReference>
<evidence type="ECO:0000256" key="1">
    <source>
        <dbReference type="ARBA" id="ARBA00001633"/>
    </source>
</evidence>
<dbReference type="PANTHER" id="PTHR22854">
    <property type="entry name" value="TRYPTOPHAN BIOSYNTHESIS PROTEIN"/>
    <property type="match status" value="1"/>
</dbReference>
<dbReference type="InterPro" id="IPR013785">
    <property type="entry name" value="Aldolase_TIM"/>
</dbReference>
<feature type="compositionally biased region" description="Basic and acidic residues" evidence="9">
    <location>
        <begin position="1368"/>
        <end position="1381"/>
    </location>
</feature>
<keyword evidence="7" id="KW-0057">Aromatic amino acid biosynthesis</keyword>
<keyword evidence="6" id="KW-0822">Tryptophan biosynthesis</keyword>
<evidence type="ECO:0000313" key="12">
    <source>
        <dbReference type="EMBL" id="KFG32262.1"/>
    </source>
</evidence>
<proteinExistence type="predicted"/>
<feature type="region of interest" description="Disordered" evidence="9">
    <location>
        <begin position="1223"/>
        <end position="1454"/>
    </location>
</feature>
<dbReference type="Gene3D" id="3.20.20.70">
    <property type="entry name" value="Aldolase class I"/>
    <property type="match status" value="1"/>
</dbReference>
<dbReference type="InterPro" id="IPR045186">
    <property type="entry name" value="Indole-3-glycerol_P_synth"/>
</dbReference>
<feature type="compositionally biased region" description="Basic and acidic residues" evidence="9">
    <location>
        <begin position="1520"/>
        <end position="1537"/>
    </location>
</feature>
<dbReference type="Proteomes" id="UP000028838">
    <property type="component" value="Unassembled WGS sequence"/>
</dbReference>
<feature type="compositionally biased region" description="Polar residues" evidence="9">
    <location>
        <begin position="759"/>
        <end position="776"/>
    </location>
</feature>
<keyword evidence="10" id="KW-0732">Signal</keyword>